<comment type="caution">
    <text evidence="12">The sequence shown here is derived from an EMBL/GenBank/DDBJ whole genome shotgun (WGS) entry which is preliminary data.</text>
</comment>
<sequence length="387" mass="43004">MHVLETEADVRNPVLEAEQEAQNGKGAYRKLEKGAVVKAICAGFGTSSGSGKTLLTLLYARKILSFLIQGKMSEKFGVLLCVLILLWGTCLGKFIVEKNSLKLTSPESIKGVYDCAIGSFGVPQYARILVGTVIYPKANQCSCRNFDDYGISFKSKPGEIPTILLVDRGDCFLSLKVSYAQKAGAAAVLIADYLDEPLITMYTPEDDNVEYLEELNITIPSAFISKSLGDSIKKALQSGEMVNIVDQLVKYEFWTTSNYECGPNCDNQLEFVKKFKGTAKILEQKGYTQFTPHYKTWYCPKAFTLTKQCKSQCINHGRYRAPDPEQDFTKGYDGIDVTKIDKCIGDPDADVENPVLKAELEAQGSCREELFSRQFVLVFKTPCDLFV</sequence>
<proteinExistence type="predicted"/>
<keyword evidence="3" id="KW-0732">Signal</keyword>
<dbReference type="Pfam" id="PF02225">
    <property type="entry name" value="PA"/>
    <property type="match status" value="1"/>
</dbReference>
<name>A0A1R3KCS1_9ROSI</name>
<comment type="subcellular location">
    <subcellularLocation>
        <location evidence="9">Endomembrane system</location>
        <topology evidence="9">Single-pass type I membrane protein</topology>
    </subcellularLocation>
</comment>
<evidence type="ECO:0000256" key="7">
    <source>
        <dbReference type="ARBA" id="ARBA00023136"/>
    </source>
</evidence>
<keyword evidence="1" id="KW-0245">EGF-like domain</keyword>
<evidence type="ECO:0000313" key="12">
    <source>
        <dbReference type="EMBL" id="OMP04876.1"/>
    </source>
</evidence>
<feature type="domain" description="Vacuolar sorting receptor thioredoxin-like" evidence="11">
    <location>
        <begin position="249"/>
        <end position="338"/>
    </location>
</feature>
<accession>A0A1R3KCS1</accession>
<dbReference type="PANTHER" id="PTHR22702">
    <property type="entry name" value="PROTEASE-ASSOCIATED DOMAIN-CONTAINING PROTEIN"/>
    <property type="match status" value="1"/>
</dbReference>
<dbReference type="Gene3D" id="3.50.30.30">
    <property type="match status" value="1"/>
</dbReference>
<dbReference type="Pfam" id="PF25011">
    <property type="entry name" value="VSR_TRX"/>
    <property type="match status" value="1"/>
</dbReference>
<evidence type="ECO:0000256" key="4">
    <source>
        <dbReference type="ARBA" id="ARBA00022737"/>
    </source>
</evidence>
<dbReference type="Proteomes" id="UP000187203">
    <property type="component" value="Unassembled WGS sequence"/>
</dbReference>
<keyword evidence="6" id="KW-1133">Transmembrane helix</keyword>
<evidence type="ECO:0000256" key="2">
    <source>
        <dbReference type="ARBA" id="ARBA00022692"/>
    </source>
</evidence>
<dbReference type="InterPro" id="IPR003137">
    <property type="entry name" value="PA_domain"/>
</dbReference>
<dbReference type="InterPro" id="IPR056858">
    <property type="entry name" value="VSR_TRX"/>
</dbReference>
<evidence type="ECO:0000256" key="5">
    <source>
        <dbReference type="ARBA" id="ARBA00022837"/>
    </source>
</evidence>
<dbReference type="PANTHER" id="PTHR22702:SF1">
    <property type="entry name" value="PROTEASE-ASSOCIATED DOMAIN-CONTAINING PROTEIN 1"/>
    <property type="match status" value="1"/>
</dbReference>
<dbReference type="STRING" id="93759.A0A1R3KCS1"/>
<evidence type="ECO:0000256" key="1">
    <source>
        <dbReference type="ARBA" id="ARBA00022536"/>
    </source>
</evidence>
<feature type="domain" description="PA" evidence="10">
    <location>
        <begin position="131"/>
        <end position="232"/>
    </location>
</feature>
<dbReference type="SUPFAM" id="SSF52025">
    <property type="entry name" value="PA domain"/>
    <property type="match status" value="1"/>
</dbReference>
<dbReference type="OrthoDB" id="10045365at2759"/>
<keyword evidence="7" id="KW-0472">Membrane</keyword>
<keyword evidence="8" id="KW-0325">Glycoprotein</keyword>
<evidence type="ECO:0000313" key="13">
    <source>
        <dbReference type="Proteomes" id="UP000187203"/>
    </source>
</evidence>
<keyword evidence="4" id="KW-0677">Repeat</keyword>
<evidence type="ECO:0000256" key="8">
    <source>
        <dbReference type="ARBA" id="ARBA00023180"/>
    </source>
</evidence>
<dbReference type="AlphaFoldDB" id="A0A1R3KCS1"/>
<reference evidence="13" key="1">
    <citation type="submission" date="2013-09" db="EMBL/GenBank/DDBJ databases">
        <title>Corchorus olitorius genome sequencing.</title>
        <authorList>
            <person name="Alam M."/>
            <person name="Haque M.S."/>
            <person name="Islam M.S."/>
            <person name="Emdad E.M."/>
            <person name="Islam M.M."/>
            <person name="Ahmed B."/>
            <person name="Halim A."/>
            <person name="Hossen Q.M.M."/>
            <person name="Hossain M.Z."/>
            <person name="Ahmed R."/>
            <person name="Khan M.M."/>
            <person name="Islam R."/>
            <person name="Rashid M.M."/>
            <person name="Khan S.A."/>
            <person name="Rahman M.S."/>
            <person name="Alam M."/>
            <person name="Yahiya A.S."/>
            <person name="Khan M.S."/>
            <person name="Azam M.S."/>
            <person name="Haque T."/>
            <person name="Lashkar M.Z.H."/>
            <person name="Akhand A.I."/>
            <person name="Morshed G."/>
            <person name="Roy S."/>
            <person name="Uddin K.S."/>
            <person name="Rabeya T."/>
            <person name="Hossain A.S."/>
            <person name="Chowdhury A."/>
            <person name="Snigdha A.R."/>
            <person name="Mortoza M.S."/>
            <person name="Matin S.A."/>
            <person name="Hoque S.M.E."/>
            <person name="Islam M.K."/>
            <person name="Roy D.K."/>
            <person name="Haider R."/>
            <person name="Moosa M.M."/>
            <person name="Elias S.M."/>
            <person name="Hasan A.M."/>
            <person name="Jahan S."/>
            <person name="Shafiuddin M."/>
            <person name="Mahmood N."/>
            <person name="Shommy N.S."/>
        </authorList>
    </citation>
    <scope>NUCLEOTIDE SEQUENCE [LARGE SCALE GENOMIC DNA]</scope>
    <source>
        <strain evidence="13">cv. O-4</strain>
    </source>
</reference>
<keyword evidence="2" id="KW-0812">Transmembrane</keyword>
<evidence type="ECO:0000256" key="6">
    <source>
        <dbReference type="ARBA" id="ARBA00022989"/>
    </source>
</evidence>
<evidence type="ECO:0000259" key="10">
    <source>
        <dbReference type="Pfam" id="PF02225"/>
    </source>
</evidence>
<evidence type="ECO:0000256" key="9">
    <source>
        <dbReference type="ARBA" id="ARBA00046288"/>
    </source>
</evidence>
<evidence type="ECO:0000259" key="11">
    <source>
        <dbReference type="Pfam" id="PF25011"/>
    </source>
</evidence>
<dbReference type="GO" id="GO:0012505">
    <property type="term" value="C:endomembrane system"/>
    <property type="evidence" value="ECO:0007669"/>
    <property type="project" value="UniProtKB-SubCell"/>
</dbReference>
<evidence type="ECO:0000256" key="3">
    <source>
        <dbReference type="ARBA" id="ARBA00022729"/>
    </source>
</evidence>
<gene>
    <name evidence="12" type="ORF">COLO4_09225</name>
</gene>
<protein>
    <submittedName>
        <fullName evidence="12">Uncharacterized protein</fullName>
    </submittedName>
</protein>
<organism evidence="12 13">
    <name type="scientific">Corchorus olitorius</name>
    <dbReference type="NCBI Taxonomy" id="93759"/>
    <lineage>
        <taxon>Eukaryota</taxon>
        <taxon>Viridiplantae</taxon>
        <taxon>Streptophyta</taxon>
        <taxon>Embryophyta</taxon>
        <taxon>Tracheophyta</taxon>
        <taxon>Spermatophyta</taxon>
        <taxon>Magnoliopsida</taxon>
        <taxon>eudicotyledons</taxon>
        <taxon>Gunneridae</taxon>
        <taxon>Pentapetalae</taxon>
        <taxon>rosids</taxon>
        <taxon>malvids</taxon>
        <taxon>Malvales</taxon>
        <taxon>Malvaceae</taxon>
        <taxon>Grewioideae</taxon>
        <taxon>Apeibeae</taxon>
        <taxon>Corchorus</taxon>
    </lineage>
</organism>
<dbReference type="EMBL" id="AWUE01014154">
    <property type="protein sequence ID" value="OMP04876.1"/>
    <property type="molecule type" value="Genomic_DNA"/>
</dbReference>
<dbReference type="InterPro" id="IPR046450">
    <property type="entry name" value="PA_dom_sf"/>
</dbReference>
<keyword evidence="13" id="KW-1185">Reference proteome</keyword>
<keyword evidence="5" id="KW-0106">Calcium</keyword>